<dbReference type="AlphaFoldDB" id="E9S7Q8"/>
<proteinExistence type="predicted"/>
<organism evidence="1 2">
    <name type="scientific">Ruminococcus albus 8</name>
    <dbReference type="NCBI Taxonomy" id="246199"/>
    <lineage>
        <taxon>Bacteria</taxon>
        <taxon>Bacillati</taxon>
        <taxon>Bacillota</taxon>
        <taxon>Clostridia</taxon>
        <taxon>Eubacteriales</taxon>
        <taxon>Oscillospiraceae</taxon>
        <taxon>Ruminococcus</taxon>
    </lineage>
</organism>
<gene>
    <name evidence="1" type="ORF">CUS_7284</name>
</gene>
<accession>E9S7Q8</accession>
<evidence type="ECO:0000313" key="2">
    <source>
        <dbReference type="Proteomes" id="UP000004259"/>
    </source>
</evidence>
<dbReference type="EMBL" id="ADKM02000018">
    <property type="protein sequence ID" value="EGC04666.1"/>
    <property type="molecule type" value="Genomic_DNA"/>
</dbReference>
<comment type="caution">
    <text evidence="1">The sequence shown here is derived from an EMBL/GenBank/DDBJ whole genome shotgun (WGS) entry which is preliminary data.</text>
</comment>
<sequence length="50" mass="6020">MAQCTRLFHTIFACFSGQTIEKFTKMVYNEFIIHNYWHERENAVPPNKVK</sequence>
<keyword evidence="2" id="KW-1185">Reference proteome</keyword>
<reference evidence="1 2" key="1">
    <citation type="submission" date="2011-02" db="EMBL/GenBank/DDBJ databases">
        <authorList>
            <person name="Nelson K.E."/>
            <person name="Sutton G."/>
            <person name="Torralba M."/>
            <person name="Durkin S."/>
            <person name="Harkins D."/>
            <person name="Montgomery R."/>
            <person name="Ziemer C."/>
            <person name="Klaassens E."/>
            <person name="Ocuiv P."/>
            <person name="Morrison M."/>
        </authorList>
    </citation>
    <scope>NUCLEOTIDE SEQUENCE [LARGE SCALE GENOMIC DNA]</scope>
    <source>
        <strain evidence="1 2">8</strain>
    </source>
</reference>
<protein>
    <submittedName>
        <fullName evidence="1">Conserved domain protein</fullName>
    </submittedName>
</protein>
<evidence type="ECO:0000313" key="1">
    <source>
        <dbReference type="EMBL" id="EGC04666.1"/>
    </source>
</evidence>
<name>E9S7Q8_RUMAL</name>
<dbReference type="Proteomes" id="UP000004259">
    <property type="component" value="Unassembled WGS sequence"/>
</dbReference>